<dbReference type="Proteomes" id="UP000299102">
    <property type="component" value="Unassembled WGS sequence"/>
</dbReference>
<keyword evidence="3" id="KW-1185">Reference proteome</keyword>
<reference evidence="2 3" key="1">
    <citation type="journal article" date="2019" name="Commun. Biol.">
        <title>The bagworm genome reveals a unique fibroin gene that provides high tensile strength.</title>
        <authorList>
            <person name="Kono N."/>
            <person name="Nakamura H."/>
            <person name="Ohtoshi R."/>
            <person name="Tomita M."/>
            <person name="Numata K."/>
            <person name="Arakawa K."/>
        </authorList>
    </citation>
    <scope>NUCLEOTIDE SEQUENCE [LARGE SCALE GENOMIC DNA]</scope>
</reference>
<evidence type="ECO:0000313" key="2">
    <source>
        <dbReference type="EMBL" id="GBP29751.1"/>
    </source>
</evidence>
<name>A0A4C1UTG0_EUMVA</name>
<feature type="compositionally biased region" description="Basic residues" evidence="1">
    <location>
        <begin position="181"/>
        <end position="192"/>
    </location>
</feature>
<feature type="region of interest" description="Disordered" evidence="1">
    <location>
        <begin position="36"/>
        <end position="57"/>
    </location>
</feature>
<evidence type="ECO:0000313" key="3">
    <source>
        <dbReference type="Proteomes" id="UP000299102"/>
    </source>
</evidence>
<feature type="region of interest" description="Disordered" evidence="1">
    <location>
        <begin position="174"/>
        <end position="200"/>
    </location>
</feature>
<protein>
    <submittedName>
        <fullName evidence="2">Uncharacterized protein</fullName>
    </submittedName>
</protein>
<gene>
    <name evidence="2" type="ORF">EVAR_94590_1</name>
</gene>
<dbReference type="EMBL" id="BGZK01000224">
    <property type="protein sequence ID" value="GBP29751.1"/>
    <property type="molecule type" value="Genomic_DNA"/>
</dbReference>
<sequence length="287" mass="32170">MPSKSWSQPPMNTRNRGGITTASLASSKGIGYLMKGARIDGRGSRPPELSPDEKQQRKLLPRPYSVGLWLFTDRAGSFWCPVSSSLTRANDVGFRKRRTMKQVSKATDFRMVMKVPSGNQRRLARRRLTPREARAGGSMVKVARVLWVVVFLRILECSVLPRFMQRRAVRLASSDSSQPRSKFRSRAFRKRPAAAAGVTRRPREAVSHGLIVIASVTSVAGGPRPVFRKGPTPRFEPKSRGLISSWLMRTREDNGIATQILAARRNECCIHHVLFTCITPEYDLNSP</sequence>
<dbReference type="AlphaFoldDB" id="A0A4C1UTG0"/>
<comment type="caution">
    <text evidence="2">The sequence shown here is derived from an EMBL/GenBank/DDBJ whole genome shotgun (WGS) entry which is preliminary data.</text>
</comment>
<organism evidence="2 3">
    <name type="scientific">Eumeta variegata</name>
    <name type="common">Bagworm moth</name>
    <name type="synonym">Eumeta japonica</name>
    <dbReference type="NCBI Taxonomy" id="151549"/>
    <lineage>
        <taxon>Eukaryota</taxon>
        <taxon>Metazoa</taxon>
        <taxon>Ecdysozoa</taxon>
        <taxon>Arthropoda</taxon>
        <taxon>Hexapoda</taxon>
        <taxon>Insecta</taxon>
        <taxon>Pterygota</taxon>
        <taxon>Neoptera</taxon>
        <taxon>Endopterygota</taxon>
        <taxon>Lepidoptera</taxon>
        <taxon>Glossata</taxon>
        <taxon>Ditrysia</taxon>
        <taxon>Tineoidea</taxon>
        <taxon>Psychidae</taxon>
        <taxon>Oiketicinae</taxon>
        <taxon>Eumeta</taxon>
    </lineage>
</organism>
<accession>A0A4C1UTG0</accession>
<feature type="compositionally biased region" description="Basic and acidic residues" evidence="1">
    <location>
        <begin position="37"/>
        <end position="56"/>
    </location>
</feature>
<evidence type="ECO:0000256" key="1">
    <source>
        <dbReference type="SAM" id="MobiDB-lite"/>
    </source>
</evidence>
<feature type="region of interest" description="Disordered" evidence="1">
    <location>
        <begin position="1"/>
        <end position="21"/>
    </location>
</feature>
<proteinExistence type="predicted"/>